<reference evidence="2" key="1">
    <citation type="submission" date="2019-01" db="EMBL/GenBank/DDBJ databases">
        <title>Draft genome sequences of three monokaryotic isolates of the white-rot basidiomycete fungus Dichomitus squalens.</title>
        <authorList>
            <consortium name="DOE Joint Genome Institute"/>
            <person name="Lopez S.C."/>
            <person name="Andreopoulos B."/>
            <person name="Pangilinan J."/>
            <person name="Lipzen A."/>
            <person name="Riley R."/>
            <person name="Ahrendt S."/>
            <person name="Ng V."/>
            <person name="Barry K."/>
            <person name="Daum C."/>
            <person name="Grigoriev I.V."/>
            <person name="Hilden K.S."/>
            <person name="Makela M.R."/>
            <person name="de Vries R.P."/>
        </authorList>
    </citation>
    <scope>NUCLEOTIDE SEQUENCE [LARGE SCALE GENOMIC DNA]</scope>
    <source>
        <strain evidence="2">OM18370.1</strain>
    </source>
</reference>
<keyword evidence="1" id="KW-0812">Transmembrane</keyword>
<dbReference type="AlphaFoldDB" id="A0A4Q9MZZ1"/>
<feature type="transmembrane region" description="Helical" evidence="1">
    <location>
        <begin position="52"/>
        <end position="76"/>
    </location>
</feature>
<sequence length="197" mass="21392">MVATQFSFADTMSSRACTLAADAVVVFVTWWNTYKSYKIQQEAEIGPSLARVMLWNGSLYFIVLAGLSIVHIALTALEIDAIFIDDSYANPFIYPISSILVCHFLLNLRQVDVDPASESHSQSMSADDLRFAAVSAGTLPRFIASLGEPVHVYEPESVDAIYDASDEGALDDLVRTQAGDCVADQGDRLGSITEETG</sequence>
<dbReference type="EMBL" id="ML143397">
    <property type="protein sequence ID" value="TBU31926.1"/>
    <property type="molecule type" value="Genomic_DNA"/>
</dbReference>
<keyword evidence="1" id="KW-1133">Transmembrane helix</keyword>
<name>A0A4Q9MZZ1_9APHY</name>
<dbReference type="Proteomes" id="UP000292957">
    <property type="component" value="Unassembled WGS sequence"/>
</dbReference>
<proteinExistence type="predicted"/>
<feature type="transmembrane region" description="Helical" evidence="1">
    <location>
        <begin position="88"/>
        <end position="106"/>
    </location>
</feature>
<organism evidence="2">
    <name type="scientific">Dichomitus squalens</name>
    <dbReference type="NCBI Taxonomy" id="114155"/>
    <lineage>
        <taxon>Eukaryota</taxon>
        <taxon>Fungi</taxon>
        <taxon>Dikarya</taxon>
        <taxon>Basidiomycota</taxon>
        <taxon>Agaricomycotina</taxon>
        <taxon>Agaricomycetes</taxon>
        <taxon>Polyporales</taxon>
        <taxon>Polyporaceae</taxon>
        <taxon>Dichomitus</taxon>
    </lineage>
</organism>
<keyword evidence="1" id="KW-0472">Membrane</keyword>
<accession>A0A4Q9MZZ1</accession>
<dbReference type="OrthoDB" id="2758283at2759"/>
<gene>
    <name evidence="2" type="ORF">BD311DRAFT_751903</name>
</gene>
<evidence type="ECO:0000256" key="1">
    <source>
        <dbReference type="SAM" id="Phobius"/>
    </source>
</evidence>
<feature type="transmembrane region" description="Helical" evidence="1">
    <location>
        <begin position="12"/>
        <end position="31"/>
    </location>
</feature>
<evidence type="ECO:0000313" key="2">
    <source>
        <dbReference type="EMBL" id="TBU31926.1"/>
    </source>
</evidence>
<protein>
    <submittedName>
        <fullName evidence="2">Uncharacterized protein</fullName>
    </submittedName>
</protein>